<dbReference type="RefSeq" id="WP_191760323.1">
    <property type="nucleotide sequence ID" value="NZ_VJXY01000036.1"/>
</dbReference>
<dbReference type="GO" id="GO:0005886">
    <property type="term" value="C:plasma membrane"/>
    <property type="evidence" value="ECO:0007669"/>
    <property type="project" value="UniProtKB-SubCell"/>
</dbReference>
<evidence type="ECO:0000256" key="1">
    <source>
        <dbReference type="ARBA" id="ARBA00004651"/>
    </source>
</evidence>
<feature type="transmembrane region" description="Helical" evidence="7">
    <location>
        <begin position="290"/>
        <end position="315"/>
    </location>
</feature>
<evidence type="ECO:0000256" key="2">
    <source>
        <dbReference type="ARBA" id="ARBA00007430"/>
    </source>
</evidence>
<comment type="caution">
    <text evidence="8">The sequence shown here is derived from an EMBL/GenBank/DDBJ whole genome shotgun (WGS) entry which is preliminary data.</text>
</comment>
<evidence type="ECO:0000313" key="9">
    <source>
        <dbReference type="Proteomes" id="UP001165986"/>
    </source>
</evidence>
<feature type="transmembrane region" description="Helical" evidence="7">
    <location>
        <begin position="352"/>
        <end position="373"/>
    </location>
</feature>
<dbReference type="PANTHER" id="PTHR30250:SF10">
    <property type="entry name" value="LIPOPOLYSACCHARIDE BIOSYNTHESIS PROTEIN WZXC"/>
    <property type="match status" value="1"/>
</dbReference>
<dbReference type="InterPro" id="IPR050833">
    <property type="entry name" value="Poly_Biosynth_Transport"/>
</dbReference>
<feature type="transmembrane region" description="Helical" evidence="7">
    <location>
        <begin position="112"/>
        <end position="134"/>
    </location>
</feature>
<proteinExistence type="inferred from homology"/>
<evidence type="ECO:0000256" key="4">
    <source>
        <dbReference type="ARBA" id="ARBA00022692"/>
    </source>
</evidence>
<dbReference type="AlphaFoldDB" id="A0AA40VU02"/>
<keyword evidence="3" id="KW-1003">Cell membrane</keyword>
<dbReference type="Pfam" id="PF13440">
    <property type="entry name" value="Polysacc_synt_3"/>
    <property type="match status" value="1"/>
</dbReference>
<evidence type="ECO:0000256" key="6">
    <source>
        <dbReference type="ARBA" id="ARBA00023136"/>
    </source>
</evidence>
<feature type="transmembrane region" description="Helical" evidence="7">
    <location>
        <begin position="412"/>
        <end position="441"/>
    </location>
</feature>
<protein>
    <submittedName>
        <fullName evidence="8">Oligosaccharide flippase family protein</fullName>
    </submittedName>
</protein>
<feature type="transmembrane region" description="Helical" evidence="7">
    <location>
        <begin position="321"/>
        <end position="340"/>
    </location>
</feature>
<reference evidence="8" key="1">
    <citation type="submission" date="2019-07" db="EMBL/GenBank/DDBJ databases">
        <title>Toxilogical consequences of a new and cryptic species of cyanobacteria (Komarekiella delphini-convector) recovered from the epidermis of a bottlenose dolphin and 1500 ft. in the air.</title>
        <authorList>
            <person name="Brown A.O."/>
            <person name="Dvorak P."/>
            <person name="Villanueva C.D."/>
            <person name="Foss A.J."/>
            <person name="Garvey A.D."/>
            <person name="Gibson Q.A."/>
            <person name="Johansen J.R."/>
            <person name="Casamatta D.A."/>
        </authorList>
    </citation>
    <scope>NUCLEOTIDE SEQUENCE</scope>
    <source>
        <strain evidence="8">SJRDD-AB1</strain>
    </source>
</reference>
<feature type="transmembrane region" description="Helical" evidence="7">
    <location>
        <begin position="78"/>
        <end position="100"/>
    </location>
</feature>
<accession>A0AA40VU02</accession>
<feature type="transmembrane region" description="Helical" evidence="7">
    <location>
        <begin position="379"/>
        <end position="400"/>
    </location>
</feature>
<gene>
    <name evidence="8" type="ORF">FNW02_25705</name>
</gene>
<keyword evidence="6 7" id="KW-0472">Membrane</keyword>
<feature type="transmembrane region" description="Helical" evidence="7">
    <location>
        <begin position="41"/>
        <end position="58"/>
    </location>
</feature>
<comment type="subcellular location">
    <subcellularLocation>
        <location evidence="1">Cell membrane</location>
        <topology evidence="1">Multi-pass membrane protein</topology>
    </subcellularLocation>
</comment>
<name>A0AA40VU02_9NOST</name>
<dbReference type="Proteomes" id="UP001165986">
    <property type="component" value="Unassembled WGS sequence"/>
</dbReference>
<evidence type="ECO:0000313" key="8">
    <source>
        <dbReference type="EMBL" id="MBD6619126.1"/>
    </source>
</evidence>
<organism evidence="8 9">
    <name type="scientific">Komarekiella delphini-convector SJRDD-AB1</name>
    <dbReference type="NCBI Taxonomy" id="2593771"/>
    <lineage>
        <taxon>Bacteria</taxon>
        <taxon>Bacillati</taxon>
        <taxon>Cyanobacteriota</taxon>
        <taxon>Cyanophyceae</taxon>
        <taxon>Nostocales</taxon>
        <taxon>Nostocaceae</taxon>
        <taxon>Komarekiella</taxon>
        <taxon>Komarekiella delphini-convector</taxon>
    </lineage>
</organism>
<evidence type="ECO:0000256" key="3">
    <source>
        <dbReference type="ARBA" id="ARBA00022475"/>
    </source>
</evidence>
<keyword evidence="5 7" id="KW-1133">Transmembrane helix</keyword>
<sequence length="461" mass="51576">MGLRHQALKGGFIMLIRQGLGILLSLVGVILITRVIGPTEYGLFGASSGIVIFFYRLAPSGLDAYLLRKKTNPEQHEYNQVFTLLLCINIICVVGLVLGRQMIAQLLRLPEVAPLVGILALTIPLSTLNLPWVVKLERDLNYQRIAYIELLSQISYYLVAVPLALHGYGAWSPVLGLFTQQACQLSLNYFSSKLRLRLSWNPDLIRTMLEYGLSYASSIWIWELRTLVNPVIVGRFAGAEAVAFVALCIRLVEMLSFAKTVTWRLAMVALPKLGDDKTRIRKSIQEGMRLQVLAVGLPMAGFSLVAPVVLTLVFGKNWYPVLQVLPFIAVSYLSHAIFNLHRSVLYLECKNLLVTWFHLVHIAIFAGSAFLLVPRLGMIGYGWAEICALASYFILHLYTVREVGSLNYTEPLVWYMISVAVLIFSAFSGSVRYLSCLLLLLPLTSTKERNSLVGYFKILKS</sequence>
<evidence type="ECO:0000256" key="5">
    <source>
        <dbReference type="ARBA" id="ARBA00022989"/>
    </source>
</evidence>
<dbReference type="EMBL" id="VJXY01000036">
    <property type="protein sequence ID" value="MBD6619126.1"/>
    <property type="molecule type" value="Genomic_DNA"/>
</dbReference>
<keyword evidence="4 7" id="KW-0812">Transmembrane</keyword>
<evidence type="ECO:0000256" key="7">
    <source>
        <dbReference type="SAM" id="Phobius"/>
    </source>
</evidence>
<comment type="similarity">
    <text evidence="2">Belongs to the polysaccharide synthase family.</text>
</comment>
<keyword evidence="9" id="KW-1185">Reference proteome</keyword>
<feature type="transmembrane region" description="Helical" evidence="7">
    <location>
        <begin position="12"/>
        <end position="35"/>
    </location>
</feature>
<dbReference type="PANTHER" id="PTHR30250">
    <property type="entry name" value="PST FAMILY PREDICTED COLANIC ACID TRANSPORTER"/>
    <property type="match status" value="1"/>
</dbReference>